<evidence type="ECO:0000313" key="2">
    <source>
        <dbReference type="EMBL" id="KAG5649629.1"/>
    </source>
</evidence>
<dbReference type="EMBL" id="JABCKI010000825">
    <property type="protein sequence ID" value="KAG5649629.1"/>
    <property type="molecule type" value="Genomic_DNA"/>
</dbReference>
<accession>A0A9P7GFJ9</accession>
<evidence type="ECO:0000256" key="1">
    <source>
        <dbReference type="SAM" id="MobiDB-lite"/>
    </source>
</evidence>
<reference evidence="2" key="1">
    <citation type="submission" date="2021-02" db="EMBL/GenBank/DDBJ databases">
        <authorList>
            <person name="Nieuwenhuis M."/>
            <person name="Van De Peppel L.J.J."/>
        </authorList>
    </citation>
    <scope>NUCLEOTIDE SEQUENCE</scope>
    <source>
        <strain evidence="2">D49</strain>
    </source>
</reference>
<keyword evidence="3" id="KW-1185">Reference proteome</keyword>
<reference evidence="2" key="2">
    <citation type="submission" date="2021-10" db="EMBL/GenBank/DDBJ databases">
        <title>Phylogenomics reveals ancestral predisposition of the termite-cultivated fungus Termitomyces towards a domesticated lifestyle.</title>
        <authorList>
            <person name="Auxier B."/>
            <person name="Grum-Grzhimaylo A."/>
            <person name="Cardenas M.E."/>
            <person name="Lodge J.D."/>
            <person name="Laessoe T."/>
            <person name="Pedersen O."/>
            <person name="Smith M.E."/>
            <person name="Kuyper T.W."/>
            <person name="Franco-Molano E.A."/>
            <person name="Baroni T.J."/>
            <person name="Aanen D.K."/>
        </authorList>
    </citation>
    <scope>NUCLEOTIDE SEQUENCE</scope>
    <source>
        <strain evidence="2">D49</strain>
    </source>
</reference>
<evidence type="ECO:0000313" key="3">
    <source>
        <dbReference type="Proteomes" id="UP000717328"/>
    </source>
</evidence>
<protein>
    <submittedName>
        <fullName evidence="2">Uncharacterized protein</fullName>
    </submittedName>
</protein>
<comment type="caution">
    <text evidence="2">The sequence shown here is derived from an EMBL/GenBank/DDBJ whole genome shotgun (WGS) entry which is preliminary data.</text>
</comment>
<name>A0A9P7GFJ9_9AGAR</name>
<feature type="compositionally biased region" description="Low complexity" evidence="1">
    <location>
        <begin position="149"/>
        <end position="162"/>
    </location>
</feature>
<gene>
    <name evidence="2" type="ORF">H0H81_002786</name>
</gene>
<sequence length="318" mass="34681">MPVATDSFLRVPAPASSVVNADYTADTVPDDIKIKFIQKDVIFVDVLDAGPQVGTGLSREEATGLGMLTLVKTASGKFNLEWMLPVTLARTRASKPVQPLRSWLPHQPVLQSRRQHHQKSTASSSDEGTPAALPLLPATGEGSHDSHGSQSSVVSDAEVESVGKPPDITSSDGRRFQQPIEGAPYPGDFNVKVRGRLDPSSSIIVIFELRLASGTTFGKLLDALSHRKMQPFCFRKIGFAYLGCRDFMCILFCHLLSRPSPDFLRPFSSSFALFGVLPAPRPLLYDFPTAYWSQPRPPNDVPRHCVVMGLPGKNTAKN</sequence>
<organism evidence="2 3">
    <name type="scientific">Sphagnurus paluster</name>
    <dbReference type="NCBI Taxonomy" id="117069"/>
    <lineage>
        <taxon>Eukaryota</taxon>
        <taxon>Fungi</taxon>
        <taxon>Dikarya</taxon>
        <taxon>Basidiomycota</taxon>
        <taxon>Agaricomycotina</taxon>
        <taxon>Agaricomycetes</taxon>
        <taxon>Agaricomycetidae</taxon>
        <taxon>Agaricales</taxon>
        <taxon>Tricholomatineae</taxon>
        <taxon>Lyophyllaceae</taxon>
        <taxon>Sphagnurus</taxon>
    </lineage>
</organism>
<proteinExistence type="predicted"/>
<dbReference type="OrthoDB" id="3067931at2759"/>
<dbReference type="AlphaFoldDB" id="A0A9P7GFJ9"/>
<feature type="region of interest" description="Disordered" evidence="1">
    <location>
        <begin position="108"/>
        <end position="183"/>
    </location>
</feature>
<dbReference type="Proteomes" id="UP000717328">
    <property type="component" value="Unassembled WGS sequence"/>
</dbReference>